<sequence length="86" mass="9567">MPSTNDLGKYLGVPLIHERVTKATFKEIVEKVQGRLSSWKSKLLTLAGRATLVGSVTSSIPTYHMMTMLMPKNVTNAIDSMNNRFL</sequence>
<dbReference type="Proteomes" id="UP000187203">
    <property type="component" value="Unassembled WGS sequence"/>
</dbReference>
<comment type="caution">
    <text evidence="1">The sequence shown here is derived from an EMBL/GenBank/DDBJ whole genome shotgun (WGS) entry which is preliminary data.</text>
</comment>
<dbReference type="EMBL" id="AWUE01003164">
    <property type="protein sequence ID" value="OMP13818.1"/>
    <property type="molecule type" value="Genomic_DNA"/>
</dbReference>
<proteinExistence type="predicted"/>
<reference evidence="2" key="1">
    <citation type="submission" date="2013-09" db="EMBL/GenBank/DDBJ databases">
        <title>Corchorus olitorius genome sequencing.</title>
        <authorList>
            <person name="Alam M."/>
            <person name="Haque M.S."/>
            <person name="Islam M.S."/>
            <person name="Emdad E.M."/>
            <person name="Islam M.M."/>
            <person name="Ahmed B."/>
            <person name="Halim A."/>
            <person name="Hossen Q.M.M."/>
            <person name="Hossain M.Z."/>
            <person name="Ahmed R."/>
            <person name="Khan M.M."/>
            <person name="Islam R."/>
            <person name="Rashid M.M."/>
            <person name="Khan S.A."/>
            <person name="Rahman M.S."/>
            <person name="Alam M."/>
            <person name="Yahiya A.S."/>
            <person name="Khan M.S."/>
            <person name="Azam M.S."/>
            <person name="Haque T."/>
            <person name="Lashkar M.Z.H."/>
            <person name="Akhand A.I."/>
            <person name="Morshed G."/>
            <person name="Roy S."/>
            <person name="Uddin K.S."/>
            <person name="Rabeya T."/>
            <person name="Hossain A.S."/>
            <person name="Chowdhury A."/>
            <person name="Snigdha A.R."/>
            <person name="Mortoza M.S."/>
            <person name="Matin S.A."/>
            <person name="Hoque S.M.E."/>
            <person name="Islam M.K."/>
            <person name="Roy D.K."/>
            <person name="Haider R."/>
            <person name="Moosa M.M."/>
            <person name="Elias S.M."/>
            <person name="Hasan A.M."/>
            <person name="Jahan S."/>
            <person name="Shafiuddin M."/>
            <person name="Mahmood N."/>
            <person name="Shommy N.S."/>
        </authorList>
    </citation>
    <scope>NUCLEOTIDE SEQUENCE [LARGE SCALE GENOMIC DNA]</scope>
    <source>
        <strain evidence="2">cv. O-4</strain>
    </source>
</reference>
<dbReference type="AlphaFoldDB" id="A0A1R3L3G1"/>
<gene>
    <name evidence="1" type="ORF">COLO4_00878</name>
</gene>
<dbReference type="STRING" id="93759.A0A1R3L3G1"/>
<dbReference type="PANTHER" id="PTHR33116:SF70">
    <property type="entry name" value="NON-LTR RETROELEMENT REVERSE TRANSCRIPTASE-LIKE PROTEIN"/>
    <property type="match status" value="1"/>
</dbReference>
<name>A0A1R3L3G1_9ROSI</name>
<accession>A0A1R3L3G1</accession>
<evidence type="ECO:0000313" key="1">
    <source>
        <dbReference type="EMBL" id="OMP13818.1"/>
    </source>
</evidence>
<organism evidence="1 2">
    <name type="scientific">Corchorus olitorius</name>
    <dbReference type="NCBI Taxonomy" id="93759"/>
    <lineage>
        <taxon>Eukaryota</taxon>
        <taxon>Viridiplantae</taxon>
        <taxon>Streptophyta</taxon>
        <taxon>Embryophyta</taxon>
        <taxon>Tracheophyta</taxon>
        <taxon>Spermatophyta</taxon>
        <taxon>Magnoliopsida</taxon>
        <taxon>eudicotyledons</taxon>
        <taxon>Gunneridae</taxon>
        <taxon>Pentapetalae</taxon>
        <taxon>rosids</taxon>
        <taxon>malvids</taxon>
        <taxon>Malvales</taxon>
        <taxon>Malvaceae</taxon>
        <taxon>Grewioideae</taxon>
        <taxon>Apeibeae</taxon>
        <taxon>Corchorus</taxon>
    </lineage>
</organism>
<protein>
    <submittedName>
        <fullName evidence="1">Ribonuclease H protein</fullName>
    </submittedName>
</protein>
<dbReference type="OrthoDB" id="1740441at2759"/>
<dbReference type="PANTHER" id="PTHR33116">
    <property type="entry name" value="REVERSE TRANSCRIPTASE ZINC-BINDING DOMAIN-CONTAINING PROTEIN-RELATED-RELATED"/>
    <property type="match status" value="1"/>
</dbReference>
<evidence type="ECO:0000313" key="2">
    <source>
        <dbReference type="Proteomes" id="UP000187203"/>
    </source>
</evidence>
<keyword evidence="2" id="KW-1185">Reference proteome</keyword>